<gene>
    <name evidence="1" type="ORF">TPSB3V08_LOCUS5906</name>
</gene>
<proteinExistence type="predicted"/>
<name>A0A7R9D5G9_TIMPO</name>
<dbReference type="AlphaFoldDB" id="A0A7R9D5G9"/>
<reference evidence="1" key="1">
    <citation type="submission" date="2020-11" db="EMBL/GenBank/DDBJ databases">
        <authorList>
            <person name="Tran Van P."/>
        </authorList>
    </citation>
    <scope>NUCLEOTIDE SEQUENCE</scope>
</reference>
<organism evidence="1">
    <name type="scientific">Timema poppense</name>
    <name type="common">Walking stick</name>
    <dbReference type="NCBI Taxonomy" id="170557"/>
    <lineage>
        <taxon>Eukaryota</taxon>
        <taxon>Metazoa</taxon>
        <taxon>Ecdysozoa</taxon>
        <taxon>Arthropoda</taxon>
        <taxon>Hexapoda</taxon>
        <taxon>Insecta</taxon>
        <taxon>Pterygota</taxon>
        <taxon>Neoptera</taxon>
        <taxon>Polyneoptera</taxon>
        <taxon>Phasmatodea</taxon>
        <taxon>Timematodea</taxon>
        <taxon>Timematoidea</taxon>
        <taxon>Timematidae</taxon>
        <taxon>Timema</taxon>
    </lineage>
</organism>
<dbReference type="EMBL" id="OD003284">
    <property type="protein sequence ID" value="CAD7407471.1"/>
    <property type="molecule type" value="Genomic_DNA"/>
</dbReference>
<evidence type="ECO:0000313" key="1">
    <source>
        <dbReference type="EMBL" id="CAD7407471.1"/>
    </source>
</evidence>
<protein>
    <submittedName>
        <fullName evidence="1">Uncharacterized protein</fullName>
    </submittedName>
</protein>
<sequence length="197" mass="22020">MKKFEFRGRVPAFARMVRRQPFRKKTPSVHPTGIRNPDLLVIGILGSFKSYALYHETTEAGPCKLHHSLSEESAQIGTGAVELREQGALVPPERNTPRISLHPLRVGVYFTWPVNTTIKLPPHPTPPHPIQHLRERTLQILILRAVFILSPRLSTWGGGGGVTEDLVGRRVHRDEAEGVLESVTCQRLVKIASDINP</sequence>
<accession>A0A7R9D5G9</accession>